<sequence>MLKVDKDVGNRKKVLLMGRAGAGKTSMRSIIFANYKPRDTLRFTTTNNIEHSHLLFFGNLTLSIWDCGGQDTFMENYFESQRENIFRNTQVLIYVMEARSKYLHSPQSKMEIDNDLYYYRNTVKNLKFFSPESQIFCLLHKIDRVPRKDREATLCYYKREIENNSMGIRHFIFPTTIWDESLYAAWSEIVCALIPNVRVLESCLEDLSGCCEVSELVLLERSTFLVISFTESSRKYRSRFEKISNICKRFKITCARSQTNFTSLILKTRNFVCMIKKFTRNSFILAVMSNGSLITPTLYNIECAKDHFESIIASHIYK</sequence>
<dbReference type="Gene3D" id="3.30.450.190">
    <property type="match status" value="1"/>
</dbReference>
<evidence type="ECO:0000313" key="4">
    <source>
        <dbReference type="EMBL" id="KAJ1613310.1"/>
    </source>
</evidence>
<name>A0ABQ8PA77_9CRYT</name>
<keyword evidence="3" id="KW-0342">GTP-binding</keyword>
<evidence type="ECO:0000256" key="2">
    <source>
        <dbReference type="ARBA" id="ARBA00022741"/>
    </source>
</evidence>
<protein>
    <submittedName>
        <fullName evidence="4">Uncharacterized protein</fullName>
    </submittedName>
</protein>
<dbReference type="Gene3D" id="3.40.50.300">
    <property type="entry name" value="P-loop containing nucleotide triphosphate hydrolases"/>
    <property type="match status" value="1"/>
</dbReference>
<dbReference type="Pfam" id="PF04670">
    <property type="entry name" value="Gtr1_RagA"/>
    <property type="match status" value="1"/>
</dbReference>
<evidence type="ECO:0000256" key="3">
    <source>
        <dbReference type="ARBA" id="ARBA00023134"/>
    </source>
</evidence>
<evidence type="ECO:0000313" key="5">
    <source>
        <dbReference type="Proteomes" id="UP001071777"/>
    </source>
</evidence>
<keyword evidence="2" id="KW-0547">Nucleotide-binding</keyword>
<dbReference type="Proteomes" id="UP001071777">
    <property type="component" value="Unassembled WGS sequence"/>
</dbReference>
<proteinExistence type="inferred from homology"/>
<organism evidence="4 5">
    <name type="scientific">Cryptosporidium canis</name>
    <dbReference type="NCBI Taxonomy" id="195482"/>
    <lineage>
        <taxon>Eukaryota</taxon>
        <taxon>Sar</taxon>
        <taxon>Alveolata</taxon>
        <taxon>Apicomplexa</taxon>
        <taxon>Conoidasida</taxon>
        <taxon>Coccidia</taxon>
        <taxon>Eucoccidiorida</taxon>
        <taxon>Eimeriorina</taxon>
        <taxon>Cryptosporidiidae</taxon>
        <taxon>Cryptosporidium</taxon>
    </lineage>
</organism>
<comment type="caution">
    <text evidence="4">The sequence shown here is derived from an EMBL/GenBank/DDBJ whole genome shotgun (WGS) entry which is preliminary data.</text>
</comment>
<dbReference type="InterPro" id="IPR006762">
    <property type="entry name" value="Gtr1_RagA"/>
</dbReference>
<accession>A0ABQ8PA77</accession>
<dbReference type="SUPFAM" id="SSF52540">
    <property type="entry name" value="P-loop containing nucleoside triphosphate hydrolases"/>
    <property type="match status" value="1"/>
</dbReference>
<dbReference type="PANTHER" id="PTHR11259">
    <property type="entry name" value="RAS-RELATED GTP BINDING RAG/GTR YEAST"/>
    <property type="match status" value="1"/>
</dbReference>
<dbReference type="PANTHER" id="PTHR11259:SF1">
    <property type="entry name" value="RAS-RELATED GTP-BINDING PROTEIN"/>
    <property type="match status" value="1"/>
</dbReference>
<reference evidence="4" key="1">
    <citation type="submission" date="2022-10" db="EMBL/GenBank/DDBJ databases">
        <title>Adaptive evolution leads to modifications in subtelomeric GC content in a zoonotic Cryptosporidium species.</title>
        <authorList>
            <person name="Li J."/>
            <person name="Feng Y."/>
            <person name="Xiao L."/>
        </authorList>
    </citation>
    <scope>NUCLEOTIDE SEQUENCE</scope>
    <source>
        <strain evidence="4">25894</strain>
    </source>
</reference>
<evidence type="ECO:0000256" key="1">
    <source>
        <dbReference type="ARBA" id="ARBA00007756"/>
    </source>
</evidence>
<dbReference type="InterPro" id="IPR027417">
    <property type="entry name" value="P-loop_NTPase"/>
</dbReference>
<dbReference type="EMBL" id="JAPCXB010000036">
    <property type="protein sequence ID" value="KAJ1613310.1"/>
    <property type="molecule type" value="Genomic_DNA"/>
</dbReference>
<gene>
    <name evidence="4" type="ORF">OJ252_1011</name>
</gene>
<keyword evidence="5" id="KW-1185">Reference proteome</keyword>
<comment type="similarity">
    <text evidence="1">Belongs to the GTR/RAG GTP-binding protein family.</text>
</comment>